<feature type="binding site" evidence="8">
    <location>
        <begin position="128"/>
        <end position="132"/>
    </location>
    <ligand>
        <name>NADP(+)</name>
        <dbReference type="ChEBI" id="CHEBI:58349"/>
    </ligand>
</feature>
<dbReference type="GO" id="GO:0019632">
    <property type="term" value="P:shikimate metabolic process"/>
    <property type="evidence" value="ECO:0007669"/>
    <property type="project" value="InterPro"/>
</dbReference>
<protein>
    <recommendedName>
        <fullName evidence="2 8">Shikimate dehydrogenase (NADP(+))</fullName>
        <shortName evidence="8">SDH</shortName>
        <ecNumber evidence="2 8">1.1.1.25</ecNumber>
    </recommendedName>
</protein>
<accession>A0A2U2ASI3</accession>
<feature type="domain" description="Shikimate dehydrogenase substrate binding N-terminal" evidence="10">
    <location>
        <begin position="7"/>
        <end position="89"/>
    </location>
</feature>
<dbReference type="GO" id="GO:0005829">
    <property type="term" value="C:cytosol"/>
    <property type="evidence" value="ECO:0007669"/>
    <property type="project" value="TreeGrafter"/>
</dbReference>
<comment type="caution">
    <text evidence="12">The sequence shown here is derived from an EMBL/GenBank/DDBJ whole genome shotgun (WGS) entry which is preliminary data.</text>
</comment>
<keyword evidence="3 8" id="KW-0028">Amino-acid biosynthesis</keyword>
<dbReference type="UniPathway" id="UPA00053">
    <property type="reaction ID" value="UER00087"/>
</dbReference>
<evidence type="ECO:0000256" key="1">
    <source>
        <dbReference type="ARBA" id="ARBA00004871"/>
    </source>
</evidence>
<dbReference type="GO" id="GO:0050661">
    <property type="term" value="F:NADP binding"/>
    <property type="evidence" value="ECO:0007669"/>
    <property type="project" value="InterPro"/>
</dbReference>
<comment type="caution">
    <text evidence="8">Lacks conserved residue(s) required for the propagation of feature annotation.</text>
</comment>
<feature type="binding site" evidence="8">
    <location>
        <begin position="152"/>
        <end position="157"/>
    </location>
    <ligand>
        <name>NADP(+)</name>
        <dbReference type="ChEBI" id="CHEBI:58349"/>
    </ligand>
</feature>
<feature type="binding site" evidence="8">
    <location>
        <position position="217"/>
    </location>
    <ligand>
        <name>shikimate</name>
        <dbReference type="ChEBI" id="CHEBI:36208"/>
    </ligand>
</feature>
<dbReference type="PANTHER" id="PTHR21089">
    <property type="entry name" value="SHIKIMATE DEHYDROGENASE"/>
    <property type="match status" value="1"/>
</dbReference>
<evidence type="ECO:0000313" key="15">
    <source>
        <dbReference type="Proteomes" id="UP000245217"/>
    </source>
</evidence>
<feature type="active site" description="Proton acceptor" evidence="8">
    <location>
        <position position="66"/>
    </location>
</feature>
<dbReference type="InterPro" id="IPR022893">
    <property type="entry name" value="Shikimate_DH_fam"/>
</dbReference>
<evidence type="ECO:0000256" key="5">
    <source>
        <dbReference type="ARBA" id="ARBA00023002"/>
    </source>
</evidence>
<dbReference type="EMBL" id="QEWV01000001">
    <property type="protein sequence ID" value="PWD94375.1"/>
    <property type="molecule type" value="Genomic_DNA"/>
</dbReference>
<dbReference type="EC" id="1.1.1.25" evidence="2 8"/>
<evidence type="ECO:0000259" key="11">
    <source>
        <dbReference type="Pfam" id="PF18317"/>
    </source>
</evidence>
<feature type="binding site" evidence="8">
    <location>
        <position position="246"/>
    </location>
    <ligand>
        <name>shikimate</name>
        <dbReference type="ChEBI" id="CHEBI:36208"/>
    </ligand>
</feature>
<dbReference type="OrthoDB" id="9776868at2"/>
<evidence type="ECO:0000313" key="12">
    <source>
        <dbReference type="EMBL" id="PWD87235.1"/>
    </source>
</evidence>
<dbReference type="PANTHER" id="PTHR21089:SF1">
    <property type="entry name" value="BIFUNCTIONAL 3-DEHYDROQUINATE DEHYDRATASE_SHIKIMATE DEHYDROGENASE, CHLOROPLASTIC"/>
    <property type="match status" value="1"/>
</dbReference>
<dbReference type="Gene3D" id="3.40.50.10860">
    <property type="entry name" value="Leucine Dehydrogenase, chain A, domain 1"/>
    <property type="match status" value="1"/>
</dbReference>
<evidence type="ECO:0000256" key="4">
    <source>
        <dbReference type="ARBA" id="ARBA00022857"/>
    </source>
</evidence>
<dbReference type="GO" id="GO:0008652">
    <property type="term" value="P:amino acid biosynthetic process"/>
    <property type="evidence" value="ECO:0007669"/>
    <property type="project" value="UniProtKB-KW"/>
</dbReference>
<dbReference type="GO" id="GO:0009073">
    <property type="term" value="P:aromatic amino acid family biosynthetic process"/>
    <property type="evidence" value="ECO:0007669"/>
    <property type="project" value="UniProtKB-KW"/>
</dbReference>
<dbReference type="SUPFAM" id="SSF51735">
    <property type="entry name" value="NAD(P)-binding Rossmann-fold domains"/>
    <property type="match status" value="1"/>
</dbReference>
<keyword evidence="4 8" id="KW-0521">NADP</keyword>
<feature type="domain" description="SDH C-terminal" evidence="11">
    <location>
        <begin position="239"/>
        <end position="264"/>
    </location>
</feature>
<dbReference type="Pfam" id="PF08501">
    <property type="entry name" value="Shikimate_dh_N"/>
    <property type="match status" value="1"/>
</dbReference>
<feature type="binding site" evidence="8">
    <location>
        <begin position="15"/>
        <end position="17"/>
    </location>
    <ligand>
        <name>shikimate</name>
        <dbReference type="ChEBI" id="CHEBI:36208"/>
    </ligand>
</feature>
<comment type="function">
    <text evidence="8">Involved in the biosynthesis of the chorismate, which leads to the biosynthesis of aromatic amino acids. Catalyzes the reversible NADPH linked reduction of 3-dehydroshikimate (DHSA) to yield shikimate (SA).</text>
</comment>
<dbReference type="NCBIfam" id="TIGR00507">
    <property type="entry name" value="aroE"/>
    <property type="match status" value="1"/>
</dbReference>
<evidence type="ECO:0000256" key="7">
    <source>
        <dbReference type="ARBA" id="ARBA00049442"/>
    </source>
</evidence>
<comment type="pathway">
    <text evidence="1 8">Metabolic intermediate biosynthesis; chorismate biosynthesis; chorismate from D-erythrose 4-phosphate and phosphoenolpyruvate: step 4/7.</text>
</comment>
<keyword evidence="15" id="KW-1185">Reference proteome</keyword>
<keyword evidence="6 8" id="KW-0057">Aromatic amino acid biosynthesis</keyword>
<comment type="subunit">
    <text evidence="8">Homodimer.</text>
</comment>
<dbReference type="InterPro" id="IPR036291">
    <property type="entry name" value="NAD(P)-bd_dom_sf"/>
</dbReference>
<evidence type="ECO:0000256" key="3">
    <source>
        <dbReference type="ARBA" id="ARBA00022605"/>
    </source>
</evidence>
<comment type="catalytic activity">
    <reaction evidence="7 8">
        <text>shikimate + NADP(+) = 3-dehydroshikimate + NADPH + H(+)</text>
        <dbReference type="Rhea" id="RHEA:17737"/>
        <dbReference type="ChEBI" id="CHEBI:15378"/>
        <dbReference type="ChEBI" id="CHEBI:16630"/>
        <dbReference type="ChEBI" id="CHEBI:36208"/>
        <dbReference type="ChEBI" id="CHEBI:57783"/>
        <dbReference type="ChEBI" id="CHEBI:58349"/>
        <dbReference type="EC" id="1.1.1.25"/>
    </reaction>
</comment>
<evidence type="ECO:0000259" key="10">
    <source>
        <dbReference type="Pfam" id="PF08501"/>
    </source>
</evidence>
<evidence type="ECO:0000313" key="14">
    <source>
        <dbReference type="Proteomes" id="UP000245059"/>
    </source>
</evidence>
<evidence type="ECO:0000259" key="9">
    <source>
        <dbReference type="Pfam" id="PF01488"/>
    </source>
</evidence>
<feature type="binding site" evidence="8">
    <location>
        <position position="87"/>
    </location>
    <ligand>
        <name>shikimate</name>
        <dbReference type="ChEBI" id="CHEBI:36208"/>
    </ligand>
</feature>
<sequence length="272" mass="29735">MEHLAVIFGNPVAQSKSPEMQMQFAKNADIKLRYLKVLTTLPQFEESLREWIEKGIVGANITVPFKEVVMPYCDRLTVEAEEAKAVNTIRIEADGSITGHNTDGIGLLRDITEIKGIDLTGKRVLILGAGGAVRGILAPLLAHQPASVVITNRTFSKAQLLAKEFCHLGEIEAVEREDLAESFDLIINGTSASLQNEFPPLPAGTITEGSIGYDLVYGDQPTIFMNYLLSEGGRAAYDGLGMLIEQGVYAFEFWFEKKPAIDGVMTIFGRNA</sequence>
<dbReference type="InterPro" id="IPR046346">
    <property type="entry name" value="Aminoacid_DH-like_N_sf"/>
</dbReference>
<dbReference type="RefSeq" id="WP_109200961.1">
    <property type="nucleotide sequence ID" value="NZ_QEWS01000001.1"/>
</dbReference>
<dbReference type="InterPro" id="IPR041121">
    <property type="entry name" value="SDH_C"/>
</dbReference>
<feature type="domain" description="Quinate/shikimate 5-dehydrogenase/glutamyl-tRNA reductase" evidence="9">
    <location>
        <begin position="118"/>
        <end position="193"/>
    </location>
</feature>
<dbReference type="AlphaFoldDB" id="A0A2U2ASI3"/>
<evidence type="ECO:0000256" key="8">
    <source>
        <dbReference type="HAMAP-Rule" id="MF_00222"/>
    </source>
</evidence>
<dbReference type="GO" id="GO:0009423">
    <property type="term" value="P:chorismate biosynthetic process"/>
    <property type="evidence" value="ECO:0007669"/>
    <property type="project" value="UniProtKB-UniRule"/>
</dbReference>
<organism evidence="12 14">
    <name type="scientific">Ignatzschineria cameli</name>
    <dbReference type="NCBI Taxonomy" id="2182793"/>
    <lineage>
        <taxon>Bacteria</taxon>
        <taxon>Pseudomonadati</taxon>
        <taxon>Pseudomonadota</taxon>
        <taxon>Gammaproteobacteria</taxon>
        <taxon>Cardiobacteriales</taxon>
        <taxon>Ignatzschineriaceae</taxon>
        <taxon>Ignatzschineria</taxon>
    </lineage>
</organism>
<evidence type="ECO:0000313" key="13">
    <source>
        <dbReference type="EMBL" id="PWD94375.1"/>
    </source>
</evidence>
<dbReference type="Gene3D" id="3.40.50.720">
    <property type="entry name" value="NAD(P)-binding Rossmann-like Domain"/>
    <property type="match status" value="1"/>
</dbReference>
<evidence type="ECO:0000256" key="2">
    <source>
        <dbReference type="ARBA" id="ARBA00012962"/>
    </source>
</evidence>
<feature type="binding site" evidence="8">
    <location>
        <position position="62"/>
    </location>
    <ligand>
        <name>shikimate</name>
        <dbReference type="ChEBI" id="CHEBI:36208"/>
    </ligand>
</feature>
<keyword evidence="5 8" id="KW-0560">Oxidoreductase</keyword>
<reference evidence="12" key="1">
    <citation type="journal article" date="2018" name="Genome Announc.">
        <title>Ignatzschineria cameli sp. nov., isolated from necrotic foot tissue of dromedaries (Camelus dromedarius) and associated maggots (Wohlfahrtia species) in Dubai.</title>
        <authorList>
            <person name="Tsang C.C."/>
            <person name="Tang J.Y."/>
            <person name="Fong J.Y."/>
            <person name="Kinne J."/>
            <person name="Lee H.H."/>
            <person name="Joseph M."/>
            <person name="Jose S."/>
            <person name="Schuster R.K."/>
            <person name="Tang Y."/>
            <person name="Sivakumar S."/>
            <person name="Chen J.H."/>
            <person name="Teng J.L."/>
            <person name="Lau S.K."/>
            <person name="Wernery U."/>
            <person name="Woo P.C."/>
        </authorList>
    </citation>
    <scope>NUCLEOTIDE SEQUENCE</scope>
    <source>
        <strain evidence="12">UAE-HKU57</strain>
        <strain evidence="13">UAE-HKU58</strain>
    </source>
</reference>
<dbReference type="Pfam" id="PF18317">
    <property type="entry name" value="SDH_C"/>
    <property type="match status" value="1"/>
</dbReference>
<evidence type="ECO:0000256" key="6">
    <source>
        <dbReference type="ARBA" id="ARBA00023141"/>
    </source>
</evidence>
<dbReference type="Proteomes" id="UP000245059">
    <property type="component" value="Unassembled WGS sequence"/>
</dbReference>
<dbReference type="NCBIfam" id="NF001310">
    <property type="entry name" value="PRK00258.1-2"/>
    <property type="match status" value="1"/>
</dbReference>
<dbReference type="Pfam" id="PF01488">
    <property type="entry name" value="Shikimate_DH"/>
    <property type="match status" value="1"/>
</dbReference>
<dbReference type="InterPro" id="IPR013708">
    <property type="entry name" value="Shikimate_DH-bd_N"/>
</dbReference>
<feature type="binding site" evidence="8">
    <location>
        <position position="239"/>
    </location>
    <ligand>
        <name>NADP(+)</name>
        <dbReference type="ChEBI" id="CHEBI:58349"/>
    </ligand>
</feature>
<dbReference type="GO" id="GO:0004764">
    <property type="term" value="F:shikimate 3-dehydrogenase (NADP+) activity"/>
    <property type="evidence" value="ECO:0007669"/>
    <property type="project" value="UniProtKB-UniRule"/>
</dbReference>
<proteinExistence type="inferred from homology"/>
<gene>
    <name evidence="8" type="primary">aroE</name>
    <name evidence="12" type="ORF">DC077_04790</name>
    <name evidence="13" type="ORF">DC078_00460</name>
</gene>
<comment type="similarity">
    <text evidence="8">Belongs to the shikimate dehydrogenase family.</text>
</comment>
<dbReference type="Proteomes" id="UP000245217">
    <property type="component" value="Unassembled WGS sequence"/>
</dbReference>
<dbReference type="EMBL" id="QEWW01000002">
    <property type="protein sequence ID" value="PWD87235.1"/>
    <property type="molecule type" value="Genomic_DNA"/>
</dbReference>
<dbReference type="HAMAP" id="MF_00222">
    <property type="entry name" value="Shikimate_DH_AroE"/>
    <property type="match status" value="1"/>
</dbReference>
<reference evidence="14 15" key="2">
    <citation type="submission" date="2018-05" db="EMBL/GenBank/DDBJ databases">
        <title>Ignatzschineria dubaiensis sp. nov., isolated from necrotic foot tissues of dromedaries (Camelus dromedarius) and associated maggots in Dubai, United Arab Emirates.</title>
        <authorList>
            <person name="Tsang C.C."/>
            <person name="Tang J.Y.M."/>
            <person name="Fong J.Y.H."/>
            <person name="Kinne J."/>
            <person name="Lee H.H."/>
            <person name="Joseph M."/>
            <person name="Jose S."/>
            <person name="Schuster R.K."/>
            <person name="Tang Y."/>
            <person name="Sivakumar S."/>
            <person name="Chen J.H.K."/>
            <person name="Teng J.L.L."/>
            <person name="Lau S.K.P."/>
            <person name="Wernery U."/>
            <person name="Woo P.C.Y."/>
        </authorList>
    </citation>
    <scope>NUCLEOTIDE SEQUENCE [LARGE SCALE GENOMIC DNA]</scope>
    <source>
        <strain evidence="14">UAE-HKU57</strain>
        <strain evidence="15">UAE-HKU58</strain>
    </source>
</reference>
<feature type="binding site" evidence="8">
    <location>
        <position position="103"/>
    </location>
    <ligand>
        <name>shikimate</name>
        <dbReference type="ChEBI" id="CHEBI:36208"/>
    </ligand>
</feature>
<dbReference type="InterPro" id="IPR006151">
    <property type="entry name" value="Shikm_DH/Glu-tRNA_Rdtase"/>
</dbReference>
<feature type="binding site" evidence="8">
    <location>
        <position position="215"/>
    </location>
    <ligand>
        <name>NADP(+)</name>
        <dbReference type="ChEBI" id="CHEBI:58349"/>
    </ligand>
</feature>
<dbReference type="InterPro" id="IPR011342">
    <property type="entry name" value="Shikimate_DH"/>
</dbReference>
<name>A0A2U2ASI3_9GAMM</name>
<dbReference type="SUPFAM" id="SSF53223">
    <property type="entry name" value="Aminoacid dehydrogenase-like, N-terminal domain"/>
    <property type="match status" value="1"/>
</dbReference>
<dbReference type="CDD" id="cd01065">
    <property type="entry name" value="NAD_bind_Shikimate_DH"/>
    <property type="match status" value="1"/>
</dbReference>